<comment type="caution">
    <text evidence="1">The sequence shown here is derived from an EMBL/GenBank/DDBJ whole genome shotgun (WGS) entry which is preliminary data.</text>
</comment>
<accession>A0A1F6D1B7</accession>
<evidence type="ECO:0000313" key="1">
    <source>
        <dbReference type="EMBL" id="OGG55157.1"/>
    </source>
</evidence>
<dbReference type="Proteomes" id="UP000177659">
    <property type="component" value="Unassembled WGS sequence"/>
</dbReference>
<gene>
    <name evidence="1" type="ORF">A3D62_02880</name>
</gene>
<reference evidence="1 2" key="1">
    <citation type="journal article" date="2016" name="Nat. Commun.">
        <title>Thousands of microbial genomes shed light on interconnected biogeochemical processes in an aquifer system.</title>
        <authorList>
            <person name="Anantharaman K."/>
            <person name="Brown C.T."/>
            <person name="Hug L.A."/>
            <person name="Sharon I."/>
            <person name="Castelle C.J."/>
            <person name="Probst A.J."/>
            <person name="Thomas B.C."/>
            <person name="Singh A."/>
            <person name="Wilkins M.J."/>
            <person name="Karaoz U."/>
            <person name="Brodie E.L."/>
            <person name="Williams K.H."/>
            <person name="Hubbard S.S."/>
            <person name="Banfield J.F."/>
        </authorList>
    </citation>
    <scope>NUCLEOTIDE SEQUENCE [LARGE SCALE GENOMIC DNA]</scope>
</reference>
<dbReference type="GO" id="GO:0003700">
    <property type="term" value="F:DNA-binding transcription factor activity"/>
    <property type="evidence" value="ECO:0007669"/>
    <property type="project" value="InterPro"/>
</dbReference>
<organism evidence="1 2">
    <name type="scientific">Candidatus Kaiserbacteria bacterium RIFCSPHIGHO2_02_FULL_49_11</name>
    <dbReference type="NCBI Taxonomy" id="1798489"/>
    <lineage>
        <taxon>Bacteria</taxon>
        <taxon>Candidatus Kaiseribacteriota</taxon>
    </lineage>
</organism>
<dbReference type="Pfam" id="PF01371">
    <property type="entry name" value="Trp_repressor"/>
    <property type="match status" value="1"/>
</dbReference>
<dbReference type="InterPro" id="IPR000831">
    <property type="entry name" value="Trp_repress"/>
</dbReference>
<dbReference type="EMBL" id="MFLC01000014">
    <property type="protein sequence ID" value="OGG55157.1"/>
    <property type="molecule type" value="Genomic_DNA"/>
</dbReference>
<dbReference type="InterPro" id="IPR038116">
    <property type="entry name" value="TrpR-like_sf"/>
</dbReference>
<protein>
    <submittedName>
        <fullName evidence="1">Uncharacterized protein</fullName>
    </submittedName>
</protein>
<dbReference type="Gene3D" id="1.10.1270.10">
    <property type="entry name" value="TrpR-like"/>
    <property type="match status" value="1"/>
</dbReference>
<dbReference type="InterPro" id="IPR010921">
    <property type="entry name" value="Trp_repressor/repl_initiator"/>
</dbReference>
<dbReference type="AlphaFoldDB" id="A0A1F6D1B7"/>
<proteinExistence type="predicted"/>
<dbReference type="GO" id="GO:0043565">
    <property type="term" value="F:sequence-specific DNA binding"/>
    <property type="evidence" value="ECO:0007669"/>
    <property type="project" value="InterPro"/>
</dbReference>
<dbReference type="SUPFAM" id="SSF48295">
    <property type="entry name" value="TrpR-like"/>
    <property type="match status" value="1"/>
</dbReference>
<evidence type="ECO:0000313" key="2">
    <source>
        <dbReference type="Proteomes" id="UP000177659"/>
    </source>
</evidence>
<name>A0A1F6D1B7_9BACT</name>
<sequence>MPHISKRRVDEKIAKRLEKNMDDLFRNTGSKTRIKIVEELLTGVEQVMLAKRIGVLVLLRKGFSHYKISAFLGVSTSTVARFEQAMNMGTYRHTVDWAWKRTREGSLEVLLESLVALAFTGRTRSFKKIIDEL</sequence>